<keyword evidence="2" id="KW-1185">Reference proteome</keyword>
<comment type="caution">
    <text evidence="1">The sequence shown here is derived from an EMBL/GenBank/DDBJ whole genome shotgun (WGS) entry which is preliminary data.</text>
</comment>
<sequence length="66" mass="8149">MTIQIDFAKIIGFFRCIQSYLPIYIYNLLYRRFYKKWTCVMMCDRLEKKISNVKRNWTLEQALDIT</sequence>
<proteinExistence type="predicted"/>
<dbReference type="AlphaFoldDB" id="A0A8S1TBN5"/>
<evidence type="ECO:0000313" key="2">
    <source>
        <dbReference type="Proteomes" id="UP000683925"/>
    </source>
</evidence>
<dbReference type="OrthoDB" id="540004at2759"/>
<gene>
    <name evidence="1" type="ORF">POCTA_138.1.T0210257</name>
</gene>
<accession>A0A8S1TBN5</accession>
<protein>
    <submittedName>
        <fullName evidence="1">Uncharacterized protein</fullName>
    </submittedName>
</protein>
<dbReference type="Proteomes" id="UP000683925">
    <property type="component" value="Unassembled WGS sequence"/>
</dbReference>
<name>A0A8S1TBN5_PAROT</name>
<dbReference type="EMBL" id="CAJJDP010000021">
    <property type="protein sequence ID" value="CAD8148706.1"/>
    <property type="molecule type" value="Genomic_DNA"/>
</dbReference>
<evidence type="ECO:0000313" key="1">
    <source>
        <dbReference type="EMBL" id="CAD8148706.1"/>
    </source>
</evidence>
<organism evidence="1 2">
    <name type="scientific">Paramecium octaurelia</name>
    <dbReference type="NCBI Taxonomy" id="43137"/>
    <lineage>
        <taxon>Eukaryota</taxon>
        <taxon>Sar</taxon>
        <taxon>Alveolata</taxon>
        <taxon>Ciliophora</taxon>
        <taxon>Intramacronucleata</taxon>
        <taxon>Oligohymenophorea</taxon>
        <taxon>Peniculida</taxon>
        <taxon>Parameciidae</taxon>
        <taxon>Paramecium</taxon>
    </lineage>
</organism>
<reference evidence="1" key="1">
    <citation type="submission" date="2021-01" db="EMBL/GenBank/DDBJ databases">
        <authorList>
            <consortium name="Genoscope - CEA"/>
            <person name="William W."/>
        </authorList>
    </citation>
    <scope>NUCLEOTIDE SEQUENCE</scope>
</reference>